<keyword evidence="3" id="KW-1185">Reference proteome</keyword>
<gene>
    <name evidence="2" type="ORF">VOLCADRAFT_107929</name>
</gene>
<reference evidence="2 3" key="1">
    <citation type="journal article" date="2010" name="Science">
        <title>Genomic analysis of organismal complexity in the multicellular green alga Volvox carteri.</title>
        <authorList>
            <person name="Prochnik S.E."/>
            <person name="Umen J."/>
            <person name="Nedelcu A.M."/>
            <person name="Hallmann A."/>
            <person name="Miller S.M."/>
            <person name="Nishii I."/>
            <person name="Ferris P."/>
            <person name="Kuo A."/>
            <person name="Mitros T."/>
            <person name="Fritz-Laylin L.K."/>
            <person name="Hellsten U."/>
            <person name="Chapman J."/>
            <person name="Simakov O."/>
            <person name="Rensing S.A."/>
            <person name="Terry A."/>
            <person name="Pangilinan J."/>
            <person name="Kapitonov V."/>
            <person name="Jurka J."/>
            <person name="Salamov A."/>
            <person name="Shapiro H."/>
            <person name="Schmutz J."/>
            <person name="Grimwood J."/>
            <person name="Lindquist E."/>
            <person name="Lucas S."/>
            <person name="Grigoriev I.V."/>
            <person name="Schmitt R."/>
            <person name="Kirk D."/>
            <person name="Rokhsar D.S."/>
        </authorList>
    </citation>
    <scope>NUCLEOTIDE SEQUENCE [LARGE SCALE GENOMIC DNA]</scope>
    <source>
        <strain evidence="3">f. Nagariensis / Eve</strain>
    </source>
</reference>
<evidence type="ECO:0000313" key="3">
    <source>
        <dbReference type="Proteomes" id="UP000001058"/>
    </source>
</evidence>
<accession>D8UH92</accession>
<evidence type="ECO:0000256" key="1">
    <source>
        <dbReference type="SAM" id="MobiDB-lite"/>
    </source>
</evidence>
<dbReference type="GeneID" id="9623122"/>
<dbReference type="AlphaFoldDB" id="D8UH92"/>
<feature type="compositionally biased region" description="Polar residues" evidence="1">
    <location>
        <begin position="18"/>
        <end position="39"/>
    </location>
</feature>
<feature type="region of interest" description="Disordered" evidence="1">
    <location>
        <begin position="1"/>
        <end position="39"/>
    </location>
</feature>
<protein>
    <submittedName>
        <fullName evidence="2">Uncharacterized protein</fullName>
    </submittedName>
</protein>
<dbReference type="EMBL" id="GL378405">
    <property type="protein sequence ID" value="EFJ40865.1"/>
    <property type="molecule type" value="Genomic_DNA"/>
</dbReference>
<dbReference type="RefSeq" id="XP_002958025.1">
    <property type="nucleotide sequence ID" value="XM_002957979.1"/>
</dbReference>
<sequence>MVASETRSMPVAEGRSPPRTQGVLTNRGNGRNECTGTHSNLRSQPALAYIETLRTVSSTARPAGTLPAQIDCGRLSGPVTACKPTTRLQSLLGTILSQSERQVGQSPANIAYKQSNQSYASGFAKATPEIT</sequence>
<dbReference type="Proteomes" id="UP000001058">
    <property type="component" value="Unassembled WGS sequence"/>
</dbReference>
<dbReference type="InParanoid" id="D8UH92"/>
<dbReference type="KEGG" id="vcn:VOLCADRAFT_107929"/>
<proteinExistence type="predicted"/>
<evidence type="ECO:0000313" key="2">
    <source>
        <dbReference type="EMBL" id="EFJ40865.1"/>
    </source>
</evidence>
<organism evidence="3">
    <name type="scientific">Volvox carteri f. nagariensis</name>
    <dbReference type="NCBI Taxonomy" id="3068"/>
    <lineage>
        <taxon>Eukaryota</taxon>
        <taxon>Viridiplantae</taxon>
        <taxon>Chlorophyta</taxon>
        <taxon>core chlorophytes</taxon>
        <taxon>Chlorophyceae</taxon>
        <taxon>CS clade</taxon>
        <taxon>Chlamydomonadales</taxon>
        <taxon>Volvocaceae</taxon>
        <taxon>Volvox</taxon>
    </lineage>
</organism>
<name>D8UH92_VOLCA</name>